<evidence type="ECO:0000313" key="7">
    <source>
        <dbReference type="Proteomes" id="UP001230005"/>
    </source>
</evidence>
<protein>
    <submittedName>
        <fullName evidence="6">Sarcosine oxidase/N-methyl-L-tryptophan oxidase</fullName>
        <ecNumber evidence="6">1.5.3.-</ecNumber>
        <ecNumber evidence="6">1.5.3.1</ecNumber>
    </submittedName>
</protein>
<dbReference type="Gene3D" id="3.50.50.60">
    <property type="entry name" value="FAD/NAD(P)-binding domain"/>
    <property type="match status" value="1"/>
</dbReference>
<dbReference type="InterPro" id="IPR045170">
    <property type="entry name" value="MTOX"/>
</dbReference>
<organism evidence="6 7">
    <name type="scientific">Evansella vedderi</name>
    <dbReference type="NCBI Taxonomy" id="38282"/>
    <lineage>
        <taxon>Bacteria</taxon>
        <taxon>Bacillati</taxon>
        <taxon>Bacillota</taxon>
        <taxon>Bacilli</taxon>
        <taxon>Bacillales</taxon>
        <taxon>Bacillaceae</taxon>
        <taxon>Evansella</taxon>
    </lineage>
</organism>
<dbReference type="PANTHER" id="PTHR10961">
    <property type="entry name" value="PEROXISOMAL SARCOSINE OXIDASE"/>
    <property type="match status" value="1"/>
</dbReference>
<dbReference type="RefSeq" id="WP_307325426.1">
    <property type="nucleotide sequence ID" value="NZ_JAUSUG010000008.1"/>
</dbReference>
<comment type="cofactor">
    <cofactor evidence="1">
        <name>FAD</name>
        <dbReference type="ChEBI" id="CHEBI:57692"/>
    </cofactor>
</comment>
<feature type="domain" description="FAD dependent oxidoreductase" evidence="5">
    <location>
        <begin position="6"/>
        <end position="359"/>
    </location>
</feature>
<dbReference type="InterPro" id="IPR036188">
    <property type="entry name" value="FAD/NAD-bd_sf"/>
</dbReference>
<dbReference type="SUPFAM" id="SSF54373">
    <property type="entry name" value="FAD-linked reductases, C-terminal domain"/>
    <property type="match status" value="1"/>
</dbReference>
<dbReference type="SUPFAM" id="SSF51905">
    <property type="entry name" value="FAD/NAD(P)-binding domain"/>
    <property type="match status" value="1"/>
</dbReference>
<dbReference type="GO" id="GO:0008115">
    <property type="term" value="F:sarcosine oxidase activity"/>
    <property type="evidence" value="ECO:0007669"/>
    <property type="project" value="UniProtKB-EC"/>
</dbReference>
<gene>
    <name evidence="6" type="ORF">J2S74_002250</name>
</gene>
<evidence type="ECO:0000256" key="2">
    <source>
        <dbReference type="ARBA" id="ARBA00022630"/>
    </source>
</evidence>
<dbReference type="EC" id="1.5.3.1" evidence="6"/>
<dbReference type="NCBIfam" id="NF008425">
    <property type="entry name" value="PRK11259.1"/>
    <property type="match status" value="1"/>
</dbReference>
<comment type="caution">
    <text evidence="6">The sequence shown here is derived from an EMBL/GenBank/DDBJ whole genome shotgun (WGS) entry which is preliminary data.</text>
</comment>
<keyword evidence="4 6" id="KW-0560">Oxidoreductase</keyword>
<dbReference type="EMBL" id="JAUSUG010000008">
    <property type="protein sequence ID" value="MDQ0254868.1"/>
    <property type="molecule type" value="Genomic_DNA"/>
</dbReference>
<dbReference type="Gene3D" id="3.30.9.10">
    <property type="entry name" value="D-Amino Acid Oxidase, subunit A, domain 2"/>
    <property type="match status" value="1"/>
</dbReference>
<dbReference type="Pfam" id="PF01266">
    <property type="entry name" value="DAO"/>
    <property type="match status" value="1"/>
</dbReference>
<dbReference type="EC" id="1.5.3.-" evidence="6"/>
<dbReference type="Proteomes" id="UP001230005">
    <property type="component" value="Unassembled WGS sequence"/>
</dbReference>
<evidence type="ECO:0000313" key="6">
    <source>
        <dbReference type="EMBL" id="MDQ0254868.1"/>
    </source>
</evidence>
<dbReference type="PANTHER" id="PTHR10961:SF7">
    <property type="entry name" value="FAD DEPENDENT OXIDOREDUCTASE DOMAIN-CONTAINING PROTEIN"/>
    <property type="match status" value="1"/>
</dbReference>
<accession>A0ABT9ZUE9</accession>
<proteinExistence type="predicted"/>
<name>A0ABT9ZUE9_9BACI</name>
<evidence type="ECO:0000259" key="5">
    <source>
        <dbReference type="Pfam" id="PF01266"/>
    </source>
</evidence>
<sequence length="377" mass="41941">MNKFYDCIIIGAGSMGSAAGYFLAKQGLQTLLIDAFDPPHTYGSHHGDTRIIRHAYGEGSNYVPLALRSQQLWKELEHEANRKLFEQTGVLCVGENNSSFIKEIEKSAHKYELPIELLDKKEISYRWKGMTPPEGYVGTFEPTSGVLYSEHCIREYVKLAARYGGEILSNTSVEKIEVNEGNIKVQTKAQTFHGQKLIITAGAWGKKLFAQTGIDLPLTPTRKTVAWFNSEEKLFSADQFPAYSYTLPTGTYYGFPSFRGSGVKVGRHDGGDSVDPDNINREFGAFPEDEGDLRSFLETNMPEAAGSLKKGSVCMYTLTPDEHFIVDHHPHNKNVIIAAGFSGHGFKFASGIGEALSQMVTKQDTYIDMSMFSINRF</sequence>
<keyword evidence="7" id="KW-1185">Reference proteome</keyword>
<dbReference type="InterPro" id="IPR006076">
    <property type="entry name" value="FAD-dep_OxRdtase"/>
</dbReference>
<evidence type="ECO:0000256" key="4">
    <source>
        <dbReference type="ARBA" id="ARBA00023002"/>
    </source>
</evidence>
<evidence type="ECO:0000256" key="3">
    <source>
        <dbReference type="ARBA" id="ARBA00022827"/>
    </source>
</evidence>
<keyword evidence="3" id="KW-0274">FAD</keyword>
<reference evidence="6 7" key="1">
    <citation type="submission" date="2023-07" db="EMBL/GenBank/DDBJ databases">
        <title>Genomic Encyclopedia of Type Strains, Phase IV (KMG-IV): sequencing the most valuable type-strain genomes for metagenomic binning, comparative biology and taxonomic classification.</title>
        <authorList>
            <person name="Goeker M."/>
        </authorList>
    </citation>
    <scope>NUCLEOTIDE SEQUENCE [LARGE SCALE GENOMIC DNA]</scope>
    <source>
        <strain evidence="6 7">DSM 9768</strain>
    </source>
</reference>
<evidence type="ECO:0000256" key="1">
    <source>
        <dbReference type="ARBA" id="ARBA00001974"/>
    </source>
</evidence>
<keyword evidence="2" id="KW-0285">Flavoprotein</keyword>